<proteinExistence type="inferred from homology"/>
<dbReference type="EMBL" id="JBJKBG010000003">
    <property type="protein sequence ID" value="KAL3747219.1"/>
    <property type="molecule type" value="Genomic_DNA"/>
</dbReference>
<comment type="similarity">
    <text evidence="8">Belongs to the HSF family. Class A subfamily.</text>
</comment>
<dbReference type="FunFam" id="1.10.10.10:FF:000057">
    <property type="entry name" value="Heat shock transcription factor 1"/>
    <property type="match status" value="1"/>
</dbReference>
<evidence type="ECO:0000256" key="2">
    <source>
        <dbReference type="ARBA" id="ARBA00022553"/>
    </source>
</evidence>
<evidence type="ECO:0000256" key="5">
    <source>
        <dbReference type="ARBA" id="ARBA00023125"/>
    </source>
</evidence>
<keyword evidence="13" id="KW-1185">Reference proteome</keyword>
<name>A0ABD3L659_EUCGL</name>
<evidence type="ECO:0000256" key="3">
    <source>
        <dbReference type="ARBA" id="ARBA00023015"/>
    </source>
</evidence>
<comment type="subcellular location">
    <subcellularLocation>
        <location evidence="1">Nucleus</location>
    </subcellularLocation>
</comment>
<dbReference type="InterPro" id="IPR036390">
    <property type="entry name" value="WH_DNA-bd_sf"/>
</dbReference>
<evidence type="ECO:0000256" key="1">
    <source>
        <dbReference type="ARBA" id="ARBA00004123"/>
    </source>
</evidence>
<evidence type="ECO:0000313" key="12">
    <source>
        <dbReference type="EMBL" id="KAL3747219.1"/>
    </source>
</evidence>
<evidence type="ECO:0000256" key="6">
    <source>
        <dbReference type="ARBA" id="ARBA00023163"/>
    </source>
</evidence>
<reference evidence="12 13" key="1">
    <citation type="submission" date="2024-11" db="EMBL/GenBank/DDBJ databases">
        <title>Chromosome-level genome assembly of Eucalyptus globulus Labill. provides insights into its genome evolution.</title>
        <authorList>
            <person name="Li X."/>
        </authorList>
    </citation>
    <scope>NUCLEOTIDE SEQUENCE [LARGE SCALE GENOMIC DNA]</scope>
    <source>
        <strain evidence="12">CL2024</strain>
        <tissue evidence="12">Fresh tender leaves</tissue>
    </source>
</reference>
<dbReference type="SMART" id="SM00415">
    <property type="entry name" value="HSF"/>
    <property type="match status" value="1"/>
</dbReference>
<dbReference type="SUPFAM" id="SSF46785">
    <property type="entry name" value="Winged helix' DNA-binding domain"/>
    <property type="match status" value="1"/>
</dbReference>
<evidence type="ECO:0000256" key="9">
    <source>
        <dbReference type="SAM" id="Coils"/>
    </source>
</evidence>
<dbReference type="Proteomes" id="UP001634007">
    <property type="component" value="Unassembled WGS sequence"/>
</dbReference>
<evidence type="ECO:0000313" key="13">
    <source>
        <dbReference type="Proteomes" id="UP001634007"/>
    </source>
</evidence>
<dbReference type="InterPro" id="IPR000232">
    <property type="entry name" value="HSF_DNA-bd"/>
</dbReference>
<comment type="caution">
    <text evidence="12">The sequence shown here is derived from an EMBL/GenBank/DDBJ whole genome shotgun (WGS) entry which is preliminary data.</text>
</comment>
<feature type="region of interest" description="Disordered" evidence="10">
    <location>
        <begin position="1"/>
        <end position="20"/>
    </location>
</feature>
<dbReference type="PANTHER" id="PTHR10015:SF298">
    <property type="entry name" value="HEAT STRESS TRANSCRIPTION FACTOR A-9"/>
    <property type="match status" value="1"/>
</dbReference>
<evidence type="ECO:0000256" key="10">
    <source>
        <dbReference type="SAM" id="MobiDB-lite"/>
    </source>
</evidence>
<keyword evidence="3" id="KW-0805">Transcription regulation</keyword>
<evidence type="ECO:0000256" key="4">
    <source>
        <dbReference type="ARBA" id="ARBA00023016"/>
    </source>
</evidence>
<feature type="coiled-coil region" evidence="9">
    <location>
        <begin position="262"/>
        <end position="303"/>
    </location>
</feature>
<dbReference type="GO" id="GO:0003677">
    <property type="term" value="F:DNA binding"/>
    <property type="evidence" value="ECO:0007669"/>
    <property type="project" value="UniProtKB-KW"/>
</dbReference>
<dbReference type="GO" id="GO:0005634">
    <property type="term" value="C:nucleus"/>
    <property type="evidence" value="ECO:0007669"/>
    <property type="project" value="UniProtKB-SubCell"/>
</dbReference>
<dbReference type="AlphaFoldDB" id="A0ABD3L659"/>
<protein>
    <recommendedName>
        <fullName evidence="11">HSF-type DNA-binding domain-containing protein</fullName>
    </recommendedName>
</protein>
<evidence type="ECO:0000256" key="8">
    <source>
        <dbReference type="ARBA" id="ARBA00061350"/>
    </source>
</evidence>
<keyword evidence="6" id="KW-0804">Transcription</keyword>
<dbReference type="Gene3D" id="1.10.10.10">
    <property type="entry name" value="Winged helix-like DNA-binding domain superfamily/Winged helix DNA-binding domain"/>
    <property type="match status" value="1"/>
</dbReference>
<organism evidence="12 13">
    <name type="scientific">Eucalyptus globulus</name>
    <name type="common">Tasmanian blue gum</name>
    <dbReference type="NCBI Taxonomy" id="34317"/>
    <lineage>
        <taxon>Eukaryota</taxon>
        <taxon>Viridiplantae</taxon>
        <taxon>Streptophyta</taxon>
        <taxon>Embryophyta</taxon>
        <taxon>Tracheophyta</taxon>
        <taxon>Spermatophyta</taxon>
        <taxon>Magnoliopsida</taxon>
        <taxon>eudicotyledons</taxon>
        <taxon>Gunneridae</taxon>
        <taxon>Pentapetalae</taxon>
        <taxon>rosids</taxon>
        <taxon>malvids</taxon>
        <taxon>Myrtales</taxon>
        <taxon>Myrtaceae</taxon>
        <taxon>Myrtoideae</taxon>
        <taxon>Eucalypteae</taxon>
        <taxon>Eucalyptus</taxon>
    </lineage>
</organism>
<gene>
    <name evidence="12" type="ORF">ACJRO7_016059</name>
</gene>
<keyword evidence="4" id="KW-0346">Stress response</keyword>
<evidence type="ECO:0000256" key="7">
    <source>
        <dbReference type="ARBA" id="ARBA00023242"/>
    </source>
</evidence>
<accession>A0ABD3L659</accession>
<keyword evidence="2" id="KW-0597">Phosphoprotein</keyword>
<dbReference type="PROSITE" id="PS00434">
    <property type="entry name" value="HSF_DOMAIN"/>
    <property type="match status" value="1"/>
</dbReference>
<evidence type="ECO:0000259" key="11">
    <source>
        <dbReference type="PROSITE" id="PS00434"/>
    </source>
</evidence>
<dbReference type="PANTHER" id="PTHR10015">
    <property type="entry name" value="HEAT SHOCK TRANSCRIPTION FACTOR"/>
    <property type="match status" value="1"/>
</dbReference>
<keyword evidence="9" id="KW-0175">Coiled coil</keyword>
<feature type="domain" description="HSF-type DNA-binding" evidence="11">
    <location>
        <begin position="192"/>
        <end position="216"/>
    </location>
</feature>
<keyword evidence="7" id="KW-0539">Nucleus</keyword>
<dbReference type="InterPro" id="IPR036388">
    <property type="entry name" value="WH-like_DNA-bd_sf"/>
</dbReference>
<keyword evidence="5" id="KW-0238">DNA-binding</keyword>
<dbReference type="PRINTS" id="PR00056">
    <property type="entry name" value="HSFDOMAIN"/>
</dbReference>
<sequence>MTTAAPGGGRTDEPRASSFDTLFRESSVQLEKAEPVARSREVIASVAAVGNGDPGDLGSLPHSVPSPKLAIGDGEIDAGPLLRSCLTRLEPHSALAAQVVKIEEEEEEEDEEVAIIADPGDAATRSVSCSLRAAADEVVRPMQGLGEVGLAPFLRKTYEMVSDPSTDKVLSWSSSRDSFVVWDPHEFSKQLLPRYFKHSNFSSFIRQLNTYGFRKMDADRWEFANRSFQEGKKHLLKNIRRRRKLSGHTKTLSRTVASDYPKAGKEAELEMLKKDQEALKTEILKLREEREHSQHEINQVAERIRYAECRCRQIFLLLSKATKSPNFVHLIQERRQKRESEACESSEKSKLLSLDSGATKCLLEVMDHKIQSPNVDCPRVGDDPGQMESWPNNIAPVDFQTVQMHNPWPPTIGGRDFRAVQGRTPDQKAGASPSDLPSVFHEMSEKLLGDNVVMGDDAMDIESEELAMDDTGIYLELEGLIEKSCGWSDNTSELWEQAVRLTP</sequence>
<dbReference type="Pfam" id="PF00447">
    <property type="entry name" value="HSF_DNA-bind"/>
    <property type="match status" value="1"/>
</dbReference>